<reference evidence="1" key="1">
    <citation type="journal article" date="2015" name="Nature">
        <title>Complex archaea that bridge the gap between prokaryotes and eukaryotes.</title>
        <authorList>
            <person name="Spang A."/>
            <person name="Saw J.H."/>
            <person name="Jorgensen S.L."/>
            <person name="Zaremba-Niedzwiedzka K."/>
            <person name="Martijn J."/>
            <person name="Lind A.E."/>
            <person name="van Eijk R."/>
            <person name="Schleper C."/>
            <person name="Guy L."/>
            <person name="Ettema T.J."/>
        </authorList>
    </citation>
    <scope>NUCLEOTIDE SEQUENCE</scope>
</reference>
<name>A0A0F9EQB4_9ZZZZ</name>
<organism evidence="1">
    <name type="scientific">marine sediment metagenome</name>
    <dbReference type="NCBI Taxonomy" id="412755"/>
    <lineage>
        <taxon>unclassified sequences</taxon>
        <taxon>metagenomes</taxon>
        <taxon>ecological metagenomes</taxon>
    </lineage>
</organism>
<comment type="caution">
    <text evidence="1">The sequence shown here is derived from an EMBL/GenBank/DDBJ whole genome shotgun (WGS) entry which is preliminary data.</text>
</comment>
<dbReference type="AlphaFoldDB" id="A0A0F9EQB4"/>
<dbReference type="EMBL" id="LAZR01026528">
    <property type="protein sequence ID" value="KKL68446.1"/>
    <property type="molecule type" value="Genomic_DNA"/>
</dbReference>
<sequence>MDTNQEQIQSAVAATEQYAEIMSALRTLRDCTGNIRYGISDEEAKETHFDLMNDAFGNQTVAEEQKKLEQGRHWYKQGYRLHLSTQRWMQGHAHTIDKIRGCIYREIVDCGYVACSPQKTLEYLTK</sequence>
<evidence type="ECO:0000313" key="1">
    <source>
        <dbReference type="EMBL" id="KKL68446.1"/>
    </source>
</evidence>
<gene>
    <name evidence="1" type="ORF">LCGC14_2124880</name>
</gene>
<proteinExistence type="predicted"/>
<accession>A0A0F9EQB4</accession>
<protein>
    <submittedName>
        <fullName evidence="1">Uncharacterized protein</fullName>
    </submittedName>
</protein>